<keyword evidence="4" id="KW-1185">Reference proteome</keyword>
<evidence type="ECO:0000313" key="3">
    <source>
        <dbReference type="EMBL" id="GGB67963.1"/>
    </source>
</evidence>
<dbReference type="EMBL" id="BMKF01000002">
    <property type="protein sequence ID" value="GGB67963.1"/>
    <property type="molecule type" value="Genomic_DNA"/>
</dbReference>
<dbReference type="SUPFAM" id="SSF56300">
    <property type="entry name" value="Metallo-dependent phosphatases"/>
    <property type="match status" value="1"/>
</dbReference>
<feature type="domain" description="Calcineurin-like phosphoesterase" evidence="2">
    <location>
        <begin position="54"/>
        <end position="245"/>
    </location>
</feature>
<protein>
    <submittedName>
        <fullName evidence="3">Bis(5'-nucleosyl)-tetraphosphatase</fullName>
    </submittedName>
</protein>
<dbReference type="InterPro" id="IPR006186">
    <property type="entry name" value="Ser/Thr-sp_prot-phosphatase"/>
</dbReference>
<accession>A0ABQ1JFX9</accession>
<dbReference type="InterPro" id="IPR029052">
    <property type="entry name" value="Metallo-depent_PP-like"/>
</dbReference>
<dbReference type="PANTHER" id="PTHR42850:SF4">
    <property type="entry name" value="ZINC-DEPENDENT ENDOPOLYPHOSPHATASE"/>
    <property type="match status" value="1"/>
</dbReference>
<evidence type="ECO:0000256" key="1">
    <source>
        <dbReference type="SAM" id="Coils"/>
    </source>
</evidence>
<dbReference type="PRINTS" id="PR00114">
    <property type="entry name" value="STPHPHTASE"/>
</dbReference>
<dbReference type="RefSeq" id="WP_198943711.1">
    <property type="nucleotide sequence ID" value="NZ_CBDUKF010000001.1"/>
</dbReference>
<feature type="coiled-coil region" evidence="1">
    <location>
        <begin position="57"/>
        <end position="84"/>
    </location>
</feature>
<reference evidence="4" key="1">
    <citation type="journal article" date="2019" name="Int. J. Syst. Evol. Microbiol.">
        <title>The Global Catalogue of Microorganisms (GCM) 10K type strain sequencing project: providing services to taxonomists for standard genome sequencing and annotation.</title>
        <authorList>
            <consortium name="The Broad Institute Genomics Platform"/>
            <consortium name="The Broad Institute Genome Sequencing Center for Infectious Disease"/>
            <person name="Wu L."/>
            <person name="Ma J."/>
        </authorList>
    </citation>
    <scope>NUCLEOTIDE SEQUENCE [LARGE SCALE GENOMIC DNA]</scope>
    <source>
        <strain evidence="4">CGMCC 1.15928</strain>
    </source>
</reference>
<organism evidence="3 4">
    <name type="scientific">Henriciella pelagia</name>
    <dbReference type="NCBI Taxonomy" id="1977912"/>
    <lineage>
        <taxon>Bacteria</taxon>
        <taxon>Pseudomonadati</taxon>
        <taxon>Pseudomonadota</taxon>
        <taxon>Alphaproteobacteria</taxon>
        <taxon>Hyphomonadales</taxon>
        <taxon>Hyphomonadaceae</taxon>
        <taxon>Henriciella</taxon>
    </lineage>
</organism>
<dbReference type="InterPro" id="IPR050126">
    <property type="entry name" value="Ap4A_hydrolase"/>
</dbReference>
<gene>
    <name evidence="3" type="ORF">GCM10011503_15800</name>
</gene>
<dbReference type="Gene3D" id="3.60.21.10">
    <property type="match status" value="1"/>
</dbReference>
<evidence type="ECO:0000259" key="2">
    <source>
        <dbReference type="Pfam" id="PF00149"/>
    </source>
</evidence>
<dbReference type="PANTHER" id="PTHR42850">
    <property type="entry name" value="METALLOPHOSPHOESTERASE"/>
    <property type="match status" value="1"/>
</dbReference>
<dbReference type="InterPro" id="IPR004843">
    <property type="entry name" value="Calcineurin-like_PHP"/>
</dbReference>
<keyword evidence="1" id="KW-0175">Coiled coil</keyword>
<sequence>MGWAGSVQKLLARWSLSGPARRVAKLAEPEEASAPQLAAVSTAPEASVPDGVVVYAIGDIHGRCDLLENLLERLEEDAQSTEEPHLVFLGDYIDRGLQSRQVIEMLLALNERWPTATFLKGNHEEALLKFLDRPEYGPNWATYGGRETLVSYGVRPPRSFTMNEEWRIAHDDFIAKFPQDHLHFLRTLDVSKRIGGYGFVHAGVKPGRPFEEQSENDMLWIRDEFLTATGREDLVVVHGHTPVDHAYSDNRRINIDTGAYFSGRLTAVRLEGDTMRYISTR</sequence>
<proteinExistence type="predicted"/>
<evidence type="ECO:0000313" key="4">
    <source>
        <dbReference type="Proteomes" id="UP000628854"/>
    </source>
</evidence>
<dbReference type="Proteomes" id="UP000628854">
    <property type="component" value="Unassembled WGS sequence"/>
</dbReference>
<name>A0ABQ1JFX9_9PROT</name>
<comment type="caution">
    <text evidence="3">The sequence shown here is derived from an EMBL/GenBank/DDBJ whole genome shotgun (WGS) entry which is preliminary data.</text>
</comment>
<dbReference type="Pfam" id="PF00149">
    <property type="entry name" value="Metallophos"/>
    <property type="match status" value="1"/>
</dbReference>
<dbReference type="CDD" id="cd00144">
    <property type="entry name" value="MPP_PPP_family"/>
    <property type="match status" value="1"/>
</dbReference>